<dbReference type="EMBL" id="MU865960">
    <property type="protein sequence ID" value="KAK4446028.1"/>
    <property type="molecule type" value="Genomic_DNA"/>
</dbReference>
<reference evidence="3" key="2">
    <citation type="submission" date="2023-05" db="EMBL/GenBank/DDBJ databases">
        <authorList>
            <consortium name="Lawrence Berkeley National Laboratory"/>
            <person name="Steindorff A."/>
            <person name="Hensen N."/>
            <person name="Bonometti L."/>
            <person name="Westerberg I."/>
            <person name="Brannstrom I.O."/>
            <person name="Guillou S."/>
            <person name="Cros-Aarteil S."/>
            <person name="Calhoun S."/>
            <person name="Haridas S."/>
            <person name="Kuo A."/>
            <person name="Mondo S."/>
            <person name="Pangilinan J."/>
            <person name="Riley R."/>
            <person name="Labutti K."/>
            <person name="Andreopoulos B."/>
            <person name="Lipzen A."/>
            <person name="Chen C."/>
            <person name="Yanf M."/>
            <person name="Daum C."/>
            <person name="Ng V."/>
            <person name="Clum A."/>
            <person name="Ohm R."/>
            <person name="Martin F."/>
            <person name="Silar P."/>
            <person name="Natvig D."/>
            <person name="Lalanne C."/>
            <person name="Gautier V."/>
            <person name="Ament-Velasquez S.L."/>
            <person name="Kruys A."/>
            <person name="Hutchinson M.I."/>
            <person name="Powell A.J."/>
            <person name="Barry K."/>
            <person name="Miller A.N."/>
            <person name="Grigoriev I.V."/>
            <person name="Debuchy R."/>
            <person name="Gladieux P."/>
            <person name="Thoren M.H."/>
            <person name="Johannesson H."/>
        </authorList>
    </citation>
    <scope>NUCLEOTIDE SEQUENCE</scope>
    <source>
        <strain evidence="3">PSN243</strain>
    </source>
</reference>
<gene>
    <name evidence="3" type="ORF">QBC34DRAFT_497175</name>
</gene>
<feature type="region of interest" description="Disordered" evidence="2">
    <location>
        <begin position="1"/>
        <end position="22"/>
    </location>
</feature>
<evidence type="ECO:0000313" key="3">
    <source>
        <dbReference type="EMBL" id="KAK4446028.1"/>
    </source>
</evidence>
<dbReference type="GO" id="GO:0050660">
    <property type="term" value="F:flavin adenine dinucleotide binding"/>
    <property type="evidence" value="ECO:0007669"/>
    <property type="project" value="TreeGrafter"/>
</dbReference>
<dbReference type="InterPro" id="IPR036188">
    <property type="entry name" value="FAD/NAD-bd_sf"/>
</dbReference>
<dbReference type="PANTHER" id="PTHR43539">
    <property type="entry name" value="FLAVIN-BINDING MONOOXYGENASE-LIKE PROTEIN (AFU_ORTHOLOGUE AFUA_4G09220)"/>
    <property type="match status" value="1"/>
</dbReference>
<reference evidence="3" key="1">
    <citation type="journal article" date="2023" name="Mol. Phylogenet. Evol.">
        <title>Genome-scale phylogeny and comparative genomics of the fungal order Sordariales.</title>
        <authorList>
            <person name="Hensen N."/>
            <person name="Bonometti L."/>
            <person name="Westerberg I."/>
            <person name="Brannstrom I.O."/>
            <person name="Guillou S."/>
            <person name="Cros-Aarteil S."/>
            <person name="Calhoun S."/>
            <person name="Haridas S."/>
            <person name="Kuo A."/>
            <person name="Mondo S."/>
            <person name="Pangilinan J."/>
            <person name="Riley R."/>
            <person name="LaButti K."/>
            <person name="Andreopoulos B."/>
            <person name="Lipzen A."/>
            <person name="Chen C."/>
            <person name="Yan M."/>
            <person name="Daum C."/>
            <person name="Ng V."/>
            <person name="Clum A."/>
            <person name="Steindorff A."/>
            <person name="Ohm R.A."/>
            <person name="Martin F."/>
            <person name="Silar P."/>
            <person name="Natvig D.O."/>
            <person name="Lalanne C."/>
            <person name="Gautier V."/>
            <person name="Ament-Velasquez S.L."/>
            <person name="Kruys A."/>
            <person name="Hutchinson M.I."/>
            <person name="Powell A.J."/>
            <person name="Barry K."/>
            <person name="Miller A.N."/>
            <person name="Grigoriev I.V."/>
            <person name="Debuchy R."/>
            <person name="Gladieux P."/>
            <person name="Hiltunen Thoren M."/>
            <person name="Johannesson H."/>
        </authorList>
    </citation>
    <scope>NUCLEOTIDE SEQUENCE</scope>
    <source>
        <strain evidence="3">PSN243</strain>
    </source>
</reference>
<dbReference type="AlphaFoldDB" id="A0AAV9GD48"/>
<evidence type="ECO:0000256" key="1">
    <source>
        <dbReference type="ARBA" id="ARBA00023002"/>
    </source>
</evidence>
<dbReference type="InterPro" id="IPR050982">
    <property type="entry name" value="Auxin_biosynth/cation_transpt"/>
</dbReference>
<name>A0AAV9GD48_9PEZI</name>
<organism evidence="3 4">
    <name type="scientific">Podospora aff. communis PSN243</name>
    <dbReference type="NCBI Taxonomy" id="3040156"/>
    <lineage>
        <taxon>Eukaryota</taxon>
        <taxon>Fungi</taxon>
        <taxon>Dikarya</taxon>
        <taxon>Ascomycota</taxon>
        <taxon>Pezizomycotina</taxon>
        <taxon>Sordariomycetes</taxon>
        <taxon>Sordariomycetidae</taxon>
        <taxon>Sordariales</taxon>
        <taxon>Podosporaceae</taxon>
        <taxon>Podospora</taxon>
    </lineage>
</organism>
<protein>
    <submittedName>
        <fullName evidence="3">FAD/NAD(P)-binding domain-protein</fullName>
    </submittedName>
</protein>
<comment type="caution">
    <text evidence="3">The sequence shown here is derived from an EMBL/GenBank/DDBJ whole genome shotgun (WGS) entry which is preliminary data.</text>
</comment>
<dbReference type="Pfam" id="PF13738">
    <property type="entry name" value="Pyr_redox_3"/>
    <property type="match status" value="1"/>
</dbReference>
<evidence type="ECO:0000256" key="2">
    <source>
        <dbReference type="SAM" id="MobiDB-lite"/>
    </source>
</evidence>
<keyword evidence="1" id="KW-0560">Oxidoreductase</keyword>
<sequence>MSTPTTPPERVPLRKTVNANPLPSLSPSLLQSFSLSPSDLSKTAQSALDALNTALASDDGHAVEACFYPAQTYWRDQFALTWHMRTFMGAGRVARNLMAVKRERGVRGFELVGAPMVIPASPALQWIDCGFTFKTTSPGASASGRFLLLPVDEDGTVRWKIWILSTWLEGIDIQAEDESLLREPGRELEGVEKIETEVVIIGGGNAGACLAARLKALAVDSVILERNANPGDSWALRYDSLKFHVPTSICEMPYLPYPKEFHTPNRLTRDALTAQLRRFIAEFHLNTIHSATVQSTIYNPTTKLWTVTFTTPNAPNTPNRTITAKHLVQATGFSSQKPHLPSLPNRDTYKGLTLHAHSYRNPSSSLPNATSVLLIGSANTAFDILSDLAPLPSVSTITMAVRSPTLIIPESYAFDPRGFGSFDTLPLPIADRNLNTLTTVIDAHMAGGLFAMLAAQEPGRYDKLREVGFPVRDSAHEEENVYYNLAEKGGGHYVDIGGTRVLEEGRGTVKVGEPVGWTETGLKFSDGSIVEADAVVWCTGYGDKDLRDTVEGVLGSGGGGEGEGVLGPREIAERVEPTGGVDAEGEFLGMWKRHAGVENYWVMGGHTAQHRWFSKMLAMEIKAALEGVLPEAWRETV</sequence>
<feature type="compositionally biased region" description="Pro residues" evidence="2">
    <location>
        <begin position="1"/>
        <end position="10"/>
    </location>
</feature>
<dbReference type="PANTHER" id="PTHR43539:SF68">
    <property type="entry name" value="FLAVIN-BINDING MONOOXYGENASE-LIKE PROTEIN (AFU_ORTHOLOGUE AFUA_4G09220)"/>
    <property type="match status" value="1"/>
</dbReference>
<dbReference type="PRINTS" id="PR00368">
    <property type="entry name" value="FADPNR"/>
</dbReference>
<dbReference type="SUPFAM" id="SSF51905">
    <property type="entry name" value="FAD/NAD(P)-binding domain"/>
    <property type="match status" value="1"/>
</dbReference>
<evidence type="ECO:0000313" key="4">
    <source>
        <dbReference type="Proteomes" id="UP001321760"/>
    </source>
</evidence>
<accession>A0AAV9GD48</accession>
<dbReference type="Gene3D" id="3.50.50.60">
    <property type="entry name" value="FAD/NAD(P)-binding domain"/>
    <property type="match status" value="2"/>
</dbReference>
<dbReference type="GO" id="GO:0004497">
    <property type="term" value="F:monooxygenase activity"/>
    <property type="evidence" value="ECO:0007669"/>
    <property type="project" value="TreeGrafter"/>
</dbReference>
<proteinExistence type="predicted"/>
<dbReference type="Proteomes" id="UP001321760">
    <property type="component" value="Unassembled WGS sequence"/>
</dbReference>
<keyword evidence="4" id="KW-1185">Reference proteome</keyword>